<protein>
    <submittedName>
        <fullName evidence="2">Dihydrolipoyllysine-residue acetyltransferase component of pyruvate dehydrogenase complex, mitochondrial</fullName>
    </submittedName>
</protein>
<dbReference type="InterPro" id="IPR001078">
    <property type="entry name" value="2-oxoacid_DH_actylTfrase"/>
</dbReference>
<reference evidence="2 3" key="1">
    <citation type="submission" date="2019-05" db="EMBL/GenBank/DDBJ databases">
        <title>Another draft genome of Portunus trituberculatus and its Hox gene families provides insights of decapod evolution.</title>
        <authorList>
            <person name="Jeong J.-H."/>
            <person name="Song I."/>
            <person name="Kim S."/>
            <person name="Choi T."/>
            <person name="Kim D."/>
            <person name="Ryu S."/>
            <person name="Kim W."/>
        </authorList>
    </citation>
    <scope>NUCLEOTIDE SEQUENCE [LARGE SCALE GENOMIC DNA]</scope>
    <source>
        <tissue evidence="2">Muscle</tissue>
    </source>
</reference>
<dbReference type="PANTHER" id="PTHR23151">
    <property type="entry name" value="DIHYDROLIPOAMIDE ACETYL/SUCCINYL-TRANSFERASE-RELATED"/>
    <property type="match status" value="1"/>
</dbReference>
<dbReference type="Pfam" id="PF00198">
    <property type="entry name" value="2-oxoacid_dh"/>
    <property type="match status" value="1"/>
</dbReference>
<dbReference type="GO" id="GO:0045254">
    <property type="term" value="C:pyruvate dehydrogenase complex"/>
    <property type="evidence" value="ECO:0007669"/>
    <property type="project" value="InterPro"/>
</dbReference>
<name>A0A5B7J9I9_PORTR</name>
<dbReference type="SUPFAM" id="SSF52777">
    <property type="entry name" value="CoA-dependent acyltransferases"/>
    <property type="match status" value="1"/>
</dbReference>
<accession>A0A5B7J9I9</accession>
<dbReference type="Proteomes" id="UP000324222">
    <property type="component" value="Unassembled WGS sequence"/>
</dbReference>
<dbReference type="EMBL" id="VSRR010085216">
    <property type="protein sequence ID" value="MPC90676.1"/>
    <property type="molecule type" value="Genomic_DNA"/>
</dbReference>
<comment type="caution">
    <text evidence="2">The sequence shown here is derived from an EMBL/GenBank/DDBJ whole genome shotgun (WGS) entry which is preliminary data.</text>
</comment>
<feature type="domain" description="2-oxoacid dehydrogenase acyltransferase catalytic" evidence="1">
    <location>
        <begin position="63"/>
        <end position="104"/>
    </location>
</feature>
<organism evidence="2 3">
    <name type="scientific">Portunus trituberculatus</name>
    <name type="common">Swimming crab</name>
    <name type="synonym">Neptunus trituberculatus</name>
    <dbReference type="NCBI Taxonomy" id="210409"/>
    <lineage>
        <taxon>Eukaryota</taxon>
        <taxon>Metazoa</taxon>
        <taxon>Ecdysozoa</taxon>
        <taxon>Arthropoda</taxon>
        <taxon>Crustacea</taxon>
        <taxon>Multicrustacea</taxon>
        <taxon>Malacostraca</taxon>
        <taxon>Eumalacostraca</taxon>
        <taxon>Eucarida</taxon>
        <taxon>Decapoda</taxon>
        <taxon>Pleocyemata</taxon>
        <taxon>Brachyura</taxon>
        <taxon>Eubrachyura</taxon>
        <taxon>Portunoidea</taxon>
        <taxon>Portunidae</taxon>
        <taxon>Portuninae</taxon>
        <taxon>Portunus</taxon>
    </lineage>
</organism>
<proteinExistence type="predicted"/>
<dbReference type="AlphaFoldDB" id="A0A5B7J9I9"/>
<keyword evidence="2" id="KW-0670">Pyruvate</keyword>
<gene>
    <name evidence="2" type="primary">DLAT_0</name>
    <name evidence="2" type="ORF">E2C01_085673</name>
</gene>
<keyword evidence="3" id="KW-1185">Reference proteome</keyword>
<keyword evidence="2" id="KW-0808">Transferase</keyword>
<evidence type="ECO:0000259" key="1">
    <source>
        <dbReference type="Pfam" id="PF00198"/>
    </source>
</evidence>
<dbReference type="PANTHER" id="PTHR23151:SF90">
    <property type="entry name" value="DIHYDROLIPOYLLYSINE-RESIDUE ACETYLTRANSFERASE COMPONENT OF PYRUVATE DEHYDROGENASE COMPLEX, MITOCHONDRIAL-RELATED"/>
    <property type="match status" value="1"/>
</dbReference>
<dbReference type="OrthoDB" id="537444at2759"/>
<evidence type="ECO:0000313" key="2">
    <source>
        <dbReference type="EMBL" id="MPC90676.1"/>
    </source>
</evidence>
<dbReference type="GO" id="GO:0004742">
    <property type="term" value="F:dihydrolipoyllysine-residue acetyltransferase activity"/>
    <property type="evidence" value="ECO:0007669"/>
    <property type="project" value="TreeGrafter"/>
</dbReference>
<dbReference type="GO" id="GO:0006086">
    <property type="term" value="P:pyruvate decarboxylation to acetyl-CoA"/>
    <property type="evidence" value="ECO:0007669"/>
    <property type="project" value="InterPro"/>
</dbReference>
<dbReference type="InterPro" id="IPR045257">
    <property type="entry name" value="E2/Pdx1"/>
</dbReference>
<sequence>MTQIVSNSAVKQQIAMILLMAPSQSSHFLEKQVFGKEIPLIRIFRVSARALGAIIRIRGRLLFRVAQVMTVTLSCDHRTVDGAVGAQWLAAFKRFLEYPSTMIL</sequence>
<dbReference type="InterPro" id="IPR023213">
    <property type="entry name" value="CAT-like_dom_sf"/>
</dbReference>
<evidence type="ECO:0000313" key="3">
    <source>
        <dbReference type="Proteomes" id="UP000324222"/>
    </source>
</evidence>
<dbReference type="Gene3D" id="3.30.559.10">
    <property type="entry name" value="Chloramphenicol acetyltransferase-like domain"/>
    <property type="match status" value="1"/>
</dbReference>